<organism evidence="2">
    <name type="scientific">Cladocopium goreaui</name>
    <dbReference type="NCBI Taxonomy" id="2562237"/>
    <lineage>
        <taxon>Eukaryota</taxon>
        <taxon>Sar</taxon>
        <taxon>Alveolata</taxon>
        <taxon>Dinophyceae</taxon>
        <taxon>Suessiales</taxon>
        <taxon>Symbiodiniaceae</taxon>
        <taxon>Cladocopium</taxon>
    </lineage>
</organism>
<sequence>MQLSTEGVGAAEVEYYRDLGLARRVLLWYSGDTVWHEALLGLIANDECAYIYTPDHDLYLERVSCKCSEGPVKLKGLTARMGLPRNLRARAYRFREAITNDVIKKVFRDSVKLARKKGFEVHVAAEPLGGLTLGQEVSLNAETDVECGDRHALMLRGGDWVKAEMIPASEAPDYADKRRALFRAGVLTGAGSSKDKVKDNRADDAEGDGEVRTLWVDFDEHGERFKRWRDVVKESFTLVFEDRPLEGPSTALHLIQHAERHGGDPRLWLQLWCRSKHIEQTDRTYNAMKVLCDALYMCGTFDQVNIPALMSMETICRRIQAIVDAYSNPNRPSWENAKLFSGQGTPEDIVQKVRELRGSPAVHVDDGDGSDALPVKPKSPKKSKEGKGGGQPVGCSRGVRQRRNRIRRVIENKNEVIFALNWMAGAHHLGDDDFSPCSLMDSVVQRVDGLVEDQKPSGCIMRKEESLKAILKGGSPYDMATINDSLASYQPELVSVPADIRGCPDLSTLLPPSDRHFLEEKTELMIKAEGERVDPSLTQPYWDPKLKYNRKSYFAWEPIAAHVVGLTGLELEGKINETYVEALGCVLEGDQMRSRTNPKRLWRIHHAIKALLRNGLASEDLGVMRPEKAHFLLQGFTLMDRAGDPLAQTQQKELLRTRLLNGGDFLTKRVVDKVISPLKLIEAAELNPVAHLLSHAAETGEVSDSGSTSSEWKEEKGAKKRRPEFFGTGQRQPTRQGNYDKKWQELEELARPKRVSFTNPGQVDRMLVDLFNAKYFEGEGSHYGDYVMASLMDRKPDFGKLDHLKLSRAWRSMKCWRKLCPSRSRLAYPLAVWCGISWRMVELGHVQKAVFNLIQLSTYHRPGALLKLRKMGLVPPTSGVTGFWSIVTSLTETSDVSKTGSKDPPGLKVASVPDANSQSALQRAQDGSGVEFQLCGIHDSVPTSLRRSEGGAHCPISGEALWTIDRQGFKGQRHGRSSKARAMDDQNECTAIREGGQTCSDMASSGSQCSDGLQVRREVSRGDHP</sequence>
<dbReference type="OrthoDB" id="432996at2759"/>
<feature type="non-terminal residue" evidence="2">
    <location>
        <position position="1"/>
    </location>
</feature>
<feature type="region of interest" description="Disordered" evidence="1">
    <location>
        <begin position="1000"/>
        <end position="1025"/>
    </location>
</feature>
<name>A0A9P1G379_9DINO</name>
<protein>
    <submittedName>
        <fullName evidence="2">Uncharacterized protein</fullName>
    </submittedName>
</protein>
<gene>
    <name evidence="2" type="ORF">C1SCF055_LOCUS22695</name>
</gene>
<dbReference type="EMBL" id="CAMXCT010002173">
    <property type="protein sequence ID" value="CAI3996200.1"/>
    <property type="molecule type" value="Genomic_DNA"/>
</dbReference>
<dbReference type="AlphaFoldDB" id="A0A9P1G379"/>
<evidence type="ECO:0000313" key="3">
    <source>
        <dbReference type="EMBL" id="CAL1149575.1"/>
    </source>
</evidence>
<feature type="compositionally biased region" description="Polar residues" evidence="1">
    <location>
        <begin position="1000"/>
        <end position="1011"/>
    </location>
</feature>
<reference evidence="3" key="2">
    <citation type="submission" date="2024-04" db="EMBL/GenBank/DDBJ databases">
        <authorList>
            <person name="Chen Y."/>
            <person name="Shah S."/>
            <person name="Dougan E. K."/>
            <person name="Thang M."/>
            <person name="Chan C."/>
        </authorList>
    </citation>
    <scope>NUCLEOTIDE SEQUENCE [LARGE SCALE GENOMIC DNA]</scope>
</reference>
<dbReference type="EMBL" id="CAMXCT020002173">
    <property type="protein sequence ID" value="CAL1149575.1"/>
    <property type="molecule type" value="Genomic_DNA"/>
</dbReference>
<feature type="region of interest" description="Disordered" evidence="1">
    <location>
        <begin position="360"/>
        <end position="398"/>
    </location>
</feature>
<feature type="non-terminal residue" evidence="2">
    <location>
        <position position="1025"/>
    </location>
</feature>
<proteinExistence type="predicted"/>
<accession>A0A9P1G379</accession>
<evidence type="ECO:0000256" key="1">
    <source>
        <dbReference type="SAM" id="MobiDB-lite"/>
    </source>
</evidence>
<evidence type="ECO:0000313" key="2">
    <source>
        <dbReference type="EMBL" id="CAI3996200.1"/>
    </source>
</evidence>
<feature type="region of interest" description="Disordered" evidence="1">
    <location>
        <begin position="698"/>
        <end position="739"/>
    </location>
</feature>
<comment type="caution">
    <text evidence="2">The sequence shown here is derived from an EMBL/GenBank/DDBJ whole genome shotgun (WGS) entry which is preliminary data.</text>
</comment>
<feature type="region of interest" description="Disordered" evidence="1">
    <location>
        <begin position="894"/>
        <end position="913"/>
    </location>
</feature>
<feature type="compositionally biased region" description="Basic and acidic residues" evidence="1">
    <location>
        <begin position="1014"/>
        <end position="1025"/>
    </location>
</feature>
<reference evidence="2" key="1">
    <citation type="submission" date="2022-10" db="EMBL/GenBank/DDBJ databases">
        <authorList>
            <person name="Chen Y."/>
            <person name="Dougan E. K."/>
            <person name="Chan C."/>
            <person name="Rhodes N."/>
            <person name="Thang M."/>
        </authorList>
    </citation>
    <scope>NUCLEOTIDE SEQUENCE</scope>
</reference>